<feature type="transmembrane region" description="Helical" evidence="1">
    <location>
        <begin position="36"/>
        <end position="58"/>
    </location>
</feature>
<sequence length="110" mass="12214">MISSILIILFSLISLSGVFVFLGAGNDRLAPQLQPFQIIALTFAHLSFLLLGMFAFIMHAPIKWMIFGMAAVILSRVCNGYFLYGKNNWQHYLVTGGWMACNLVLQVSGL</sequence>
<keyword evidence="1" id="KW-0812">Transmembrane</keyword>
<accession>A0ABX7VVV6</accession>
<keyword evidence="1" id="KW-1133">Transmembrane helix</keyword>
<feature type="transmembrane region" description="Helical" evidence="1">
    <location>
        <begin position="64"/>
        <end position="84"/>
    </location>
</feature>
<organism evidence="2 3">
    <name type="scientific">Sediminibacillus dalangtanensis</name>
    <dbReference type="NCBI Taxonomy" id="2729421"/>
    <lineage>
        <taxon>Bacteria</taxon>
        <taxon>Bacillati</taxon>
        <taxon>Bacillota</taxon>
        <taxon>Bacilli</taxon>
        <taxon>Bacillales</taxon>
        <taxon>Bacillaceae</taxon>
        <taxon>Sediminibacillus</taxon>
    </lineage>
</organism>
<dbReference type="Proteomes" id="UP000665043">
    <property type="component" value="Chromosome"/>
</dbReference>
<feature type="transmembrane region" description="Helical" evidence="1">
    <location>
        <begin position="6"/>
        <end position="24"/>
    </location>
</feature>
<evidence type="ECO:0000313" key="2">
    <source>
        <dbReference type="EMBL" id="QTN01092.1"/>
    </source>
</evidence>
<dbReference type="RefSeq" id="WP_209366213.1">
    <property type="nucleotide sequence ID" value="NZ_CP046956.1"/>
</dbReference>
<keyword evidence="1" id="KW-0472">Membrane</keyword>
<name>A0ABX7VVV6_9BACI</name>
<proteinExistence type="predicted"/>
<reference evidence="2 3" key="1">
    <citation type="submission" date="2019-12" db="EMBL/GenBank/DDBJ databases">
        <title>The whole genome sequencing of a strain isolated from a Mars analog, Dalangtan Playa.</title>
        <authorList>
            <person name="Huang T."/>
        </authorList>
    </citation>
    <scope>NUCLEOTIDE SEQUENCE [LARGE SCALE GENOMIC DNA]</scope>
    <source>
        <strain evidence="2 3">DP4-553-S</strain>
    </source>
</reference>
<keyword evidence="3" id="KW-1185">Reference proteome</keyword>
<gene>
    <name evidence="2" type="ORF">ERJ70_18435</name>
</gene>
<evidence type="ECO:0000313" key="3">
    <source>
        <dbReference type="Proteomes" id="UP000665043"/>
    </source>
</evidence>
<protein>
    <submittedName>
        <fullName evidence="2">Uncharacterized protein</fullName>
    </submittedName>
</protein>
<evidence type="ECO:0000256" key="1">
    <source>
        <dbReference type="SAM" id="Phobius"/>
    </source>
</evidence>
<dbReference type="EMBL" id="CP046956">
    <property type="protein sequence ID" value="QTN01092.1"/>
    <property type="molecule type" value="Genomic_DNA"/>
</dbReference>